<dbReference type="InterPro" id="IPR046848">
    <property type="entry name" value="E_motif"/>
</dbReference>
<evidence type="ECO:0000256" key="4">
    <source>
        <dbReference type="PROSITE-ProRule" id="PRU00708"/>
    </source>
</evidence>
<feature type="repeat" description="PPR" evidence="4">
    <location>
        <begin position="433"/>
        <end position="467"/>
    </location>
</feature>
<dbReference type="Proteomes" id="UP000197138">
    <property type="component" value="Unassembled WGS sequence"/>
</dbReference>
<dbReference type="InterPro" id="IPR046960">
    <property type="entry name" value="PPR_At4g14850-like_plant"/>
</dbReference>
<gene>
    <name evidence="8" type="primary">LOC116202041</name>
    <name evidence="5" type="ORF">CDL15_Pgr016209</name>
</gene>
<evidence type="ECO:0000313" key="5">
    <source>
        <dbReference type="EMBL" id="OWM78485.1"/>
    </source>
</evidence>
<comment type="similarity">
    <text evidence="3">Belongs to the PPR family. PCMP-E subfamily.</text>
</comment>
<feature type="repeat" description="PPR" evidence="4">
    <location>
        <begin position="270"/>
        <end position="304"/>
    </location>
</feature>
<dbReference type="Proteomes" id="UP000515151">
    <property type="component" value="Chromosome 1"/>
</dbReference>
<feature type="repeat" description="PPR" evidence="4">
    <location>
        <begin position="137"/>
        <end position="171"/>
    </location>
</feature>
<evidence type="ECO:0000256" key="1">
    <source>
        <dbReference type="ARBA" id="ARBA00006643"/>
    </source>
</evidence>
<dbReference type="NCBIfam" id="TIGR00756">
    <property type="entry name" value="PPR"/>
    <property type="match status" value="8"/>
</dbReference>
<dbReference type="FunFam" id="1.25.40.10:FF:000212">
    <property type="entry name" value="Pentatricopeptide repeat-containing protein At2g03380, mitochondrial"/>
    <property type="match status" value="1"/>
</dbReference>
<name>A0A218X012_PUNGR</name>
<dbReference type="Pfam" id="PF20431">
    <property type="entry name" value="E_motif"/>
    <property type="match status" value="1"/>
</dbReference>
<organism evidence="5 6">
    <name type="scientific">Punica granatum</name>
    <name type="common">Pomegranate</name>
    <dbReference type="NCBI Taxonomy" id="22663"/>
    <lineage>
        <taxon>Eukaryota</taxon>
        <taxon>Viridiplantae</taxon>
        <taxon>Streptophyta</taxon>
        <taxon>Embryophyta</taxon>
        <taxon>Tracheophyta</taxon>
        <taxon>Spermatophyta</taxon>
        <taxon>Magnoliopsida</taxon>
        <taxon>eudicotyledons</taxon>
        <taxon>Gunneridae</taxon>
        <taxon>Pentapetalae</taxon>
        <taxon>rosids</taxon>
        <taxon>malvids</taxon>
        <taxon>Myrtales</taxon>
        <taxon>Lythraceae</taxon>
        <taxon>Punica</taxon>
    </lineage>
</organism>
<dbReference type="Pfam" id="PF12854">
    <property type="entry name" value="PPR_1"/>
    <property type="match status" value="1"/>
</dbReference>
<dbReference type="AlphaFoldDB" id="A0A218X012"/>
<dbReference type="EMBL" id="MTKT01002495">
    <property type="protein sequence ID" value="OWM78485.1"/>
    <property type="molecule type" value="Genomic_DNA"/>
</dbReference>
<dbReference type="Pfam" id="PF01535">
    <property type="entry name" value="PPR"/>
    <property type="match status" value="6"/>
</dbReference>
<reference evidence="7" key="3">
    <citation type="journal article" date="2020" name="Plant Biotechnol. J.">
        <title>The pomegranate (Punica granatum L.) draft genome dissects genetic divergence between soft- and hard-seeded cultivars.</title>
        <authorList>
            <person name="Luo X."/>
            <person name="Li H."/>
            <person name="Wu Z."/>
            <person name="Yao W."/>
            <person name="Zhao P."/>
            <person name="Cao D."/>
            <person name="Yu H."/>
            <person name="Li K."/>
            <person name="Poudel K."/>
            <person name="Zhao D."/>
            <person name="Zhang F."/>
            <person name="Xia X."/>
            <person name="Chen L."/>
            <person name="Wang Q."/>
            <person name="Jing D."/>
            <person name="Cao S."/>
        </authorList>
    </citation>
    <scope>NUCLEOTIDE SEQUENCE [LARGE SCALE GENOMIC DNA]</scope>
</reference>
<dbReference type="PROSITE" id="PS51375">
    <property type="entry name" value="PPR"/>
    <property type="match status" value="6"/>
</dbReference>
<feature type="repeat" description="PPR" evidence="4">
    <location>
        <begin position="536"/>
        <end position="570"/>
    </location>
</feature>
<evidence type="ECO:0000256" key="3">
    <source>
        <dbReference type="ARBA" id="ARBA00061659"/>
    </source>
</evidence>
<protein>
    <submittedName>
        <fullName evidence="8">Pentatricopeptide repeat-containing protein At5g19020, mitochondrial</fullName>
    </submittedName>
</protein>
<proteinExistence type="inferred from homology"/>
<feature type="repeat" description="PPR" evidence="4">
    <location>
        <begin position="402"/>
        <end position="432"/>
    </location>
</feature>
<evidence type="ECO:0000313" key="8">
    <source>
        <dbReference type="RefSeq" id="XP_031389412.1"/>
    </source>
</evidence>
<feature type="repeat" description="PPR" evidence="4">
    <location>
        <begin position="607"/>
        <end position="637"/>
    </location>
</feature>
<sequence>MSASLVKRKPVRRRLISPLRPLSPPNPRWVSSSTRQRTKSPLLQLLTRHLPTLFSSRTSFREEGGNDYDLELTLVSILKACASDKALSPGQQVHALILKSGLDSNSYVNNSLINVYAKCGSMVAAKSLFDASQTIPDPISCNIMIGGYVKLGRLMDAHKLFERMPGRGCVSYTTMIMGFAQNNYGTEAVRIFKDMLAAGLIPNEVTVASLISACTQLGGGIWACRMIHALSFKLLLDTFVIVSTNLLNMYCVYSSLVSARKLFEEMPERNLVSWNVMLNGYAKGGLVSSAKELFDEMPSKDVISWGTMVNGYVQAGMIREGLMMCREMLRSELRPNDVMLVDLISACVRSTAVVEGQQLHGAIIRRGFDCYNFMQATIIHFYGACGLIDLACLQLNIGFKDHLASINALIAGFARNGMINRAREMFDDMSERDVFSWTAMISGYVQHEQPATALELFHRMIASGSHPNEVTMTSVFSAIATLGSLSEGQWAHKYVVKNAIPISSNLSASIIDMYAKCGSIDSALEVFDRVRDVASDVSPWNAIICGLAMHGHADLSLDLFSDLQRRQIKLNSVTFIGVLTACCHSGLVEEGKRYFRSMKSIYNVEPDVKHYGCMVDMLGRAGRVKEAEELIQGMPMKADVAVWGSLLAACRIHGHVEIGERAAKNMAELEPSHGPCRVMLSNIYADAGRWNDAFLARRALVRHGLERSPGFSGVL</sequence>
<keyword evidence="7" id="KW-1185">Reference proteome</keyword>
<dbReference type="PANTHER" id="PTHR47926:SF407">
    <property type="entry name" value="(WILD MALAYSIAN BANANA) HYPOTHETICAL PROTEIN"/>
    <property type="match status" value="1"/>
</dbReference>
<comment type="similarity">
    <text evidence="1">Belongs to the PPR family. PCMP-H subfamily.</text>
</comment>
<evidence type="ECO:0000313" key="7">
    <source>
        <dbReference type="Proteomes" id="UP000515151"/>
    </source>
</evidence>
<dbReference type="GO" id="GO:0003723">
    <property type="term" value="F:RNA binding"/>
    <property type="evidence" value="ECO:0007669"/>
    <property type="project" value="InterPro"/>
</dbReference>
<evidence type="ECO:0000313" key="6">
    <source>
        <dbReference type="Proteomes" id="UP000197138"/>
    </source>
</evidence>
<dbReference type="FunFam" id="1.25.40.10:FF:000442">
    <property type="entry name" value="Pentatricopeptide repeat-containing protein At3g49710"/>
    <property type="match status" value="1"/>
</dbReference>
<dbReference type="Pfam" id="PF13041">
    <property type="entry name" value="PPR_2"/>
    <property type="match status" value="3"/>
</dbReference>
<dbReference type="Gene3D" id="1.25.40.10">
    <property type="entry name" value="Tetratricopeptide repeat domain"/>
    <property type="match status" value="4"/>
</dbReference>
<dbReference type="GO" id="GO:0009451">
    <property type="term" value="P:RNA modification"/>
    <property type="evidence" value="ECO:0007669"/>
    <property type="project" value="InterPro"/>
</dbReference>
<dbReference type="InterPro" id="IPR011990">
    <property type="entry name" value="TPR-like_helical_dom_sf"/>
</dbReference>
<reference evidence="6" key="1">
    <citation type="journal article" date="2017" name="Plant J.">
        <title>The pomegranate (Punica granatum L.) genome and the genomics of punicalagin biosynthesis.</title>
        <authorList>
            <person name="Qin G."/>
            <person name="Xu C."/>
            <person name="Ming R."/>
            <person name="Tang H."/>
            <person name="Guyot R."/>
            <person name="Kramer E.M."/>
            <person name="Hu Y."/>
            <person name="Yi X."/>
            <person name="Qi Y."/>
            <person name="Xu X."/>
            <person name="Gao Z."/>
            <person name="Pan H."/>
            <person name="Jian J."/>
            <person name="Tian Y."/>
            <person name="Yue Z."/>
            <person name="Xu Y."/>
        </authorList>
    </citation>
    <scope>NUCLEOTIDE SEQUENCE [LARGE SCALE GENOMIC DNA]</scope>
    <source>
        <strain evidence="6">cv. Dabenzi</strain>
    </source>
</reference>
<accession>A0A218X012</accession>
<reference evidence="5" key="2">
    <citation type="submission" date="2017-06" db="EMBL/GenBank/DDBJ databases">
        <title>The pomegranate genome and the genomics of punicalagin biosynthesis.</title>
        <authorList>
            <person name="Xu C."/>
        </authorList>
    </citation>
    <scope>NUCLEOTIDE SEQUENCE [LARGE SCALE GENOMIC DNA]</scope>
    <source>
        <tissue evidence="5">Fresh leaf</tissue>
    </source>
</reference>
<keyword evidence="2" id="KW-0677">Repeat</keyword>
<dbReference type="InterPro" id="IPR002885">
    <property type="entry name" value="PPR_rpt"/>
</dbReference>
<reference evidence="8" key="4">
    <citation type="submission" date="2025-04" db="UniProtKB">
        <authorList>
            <consortium name="RefSeq"/>
        </authorList>
    </citation>
    <scope>IDENTIFICATION</scope>
    <source>
        <tissue evidence="8">Leaf</tissue>
    </source>
</reference>
<evidence type="ECO:0000256" key="2">
    <source>
        <dbReference type="ARBA" id="ARBA00022737"/>
    </source>
</evidence>
<dbReference type="OrthoDB" id="601293at2759"/>
<dbReference type="GeneID" id="116202041"/>
<dbReference type="FunFam" id="1.25.40.10:FF:000333">
    <property type="entry name" value="Pentatricopeptide repeat-containing protein"/>
    <property type="match status" value="1"/>
</dbReference>
<dbReference type="PANTHER" id="PTHR47926">
    <property type="entry name" value="PENTATRICOPEPTIDE REPEAT-CONTAINING PROTEIN"/>
    <property type="match status" value="1"/>
</dbReference>
<dbReference type="RefSeq" id="XP_031389412.1">
    <property type="nucleotide sequence ID" value="XM_031533552.1"/>
</dbReference>